<accession>A0A084VIT6</accession>
<organism evidence="1">
    <name type="scientific">Anopheles sinensis</name>
    <name type="common">Mosquito</name>
    <dbReference type="NCBI Taxonomy" id="74873"/>
    <lineage>
        <taxon>Eukaryota</taxon>
        <taxon>Metazoa</taxon>
        <taxon>Ecdysozoa</taxon>
        <taxon>Arthropoda</taxon>
        <taxon>Hexapoda</taxon>
        <taxon>Insecta</taxon>
        <taxon>Pterygota</taxon>
        <taxon>Neoptera</taxon>
        <taxon>Endopterygota</taxon>
        <taxon>Diptera</taxon>
        <taxon>Nematocera</taxon>
        <taxon>Culicoidea</taxon>
        <taxon>Culicidae</taxon>
        <taxon>Anophelinae</taxon>
        <taxon>Anopheles</taxon>
    </lineage>
</organism>
<dbReference type="Proteomes" id="UP000030765">
    <property type="component" value="Unassembled WGS sequence"/>
</dbReference>
<dbReference type="EMBL" id="KE524855">
    <property type="protein sequence ID" value="KFB37880.1"/>
    <property type="molecule type" value="Genomic_DNA"/>
</dbReference>
<keyword evidence="3" id="KW-1185">Reference proteome</keyword>
<evidence type="ECO:0000313" key="1">
    <source>
        <dbReference type="EMBL" id="KFB37880.1"/>
    </source>
</evidence>
<dbReference type="EMBL" id="ATLV01013401">
    <property type="status" value="NOT_ANNOTATED_CDS"/>
    <property type="molecule type" value="Genomic_DNA"/>
</dbReference>
<protein>
    <submittedName>
        <fullName evidence="1 2">Extracellular triacylglycerol lipase</fullName>
    </submittedName>
</protein>
<gene>
    <name evidence="1" type="ORF">ZHAS_00005198</name>
</gene>
<reference evidence="2" key="2">
    <citation type="submission" date="2020-05" db="UniProtKB">
        <authorList>
            <consortium name="EnsemblMetazoa"/>
        </authorList>
    </citation>
    <scope>IDENTIFICATION</scope>
</reference>
<proteinExistence type="predicted"/>
<evidence type="ECO:0000313" key="3">
    <source>
        <dbReference type="Proteomes" id="UP000030765"/>
    </source>
</evidence>
<dbReference type="EnsemblMetazoa" id="ASIC005198-RA">
    <property type="protein sequence ID" value="ASIC005198-PA"/>
    <property type="gene ID" value="ASIC005198"/>
</dbReference>
<name>A0A084VIT6_ANOSI</name>
<sequence>MRPLAAPVCKLPPLAEVNVVAAKQGQPKICTYVFVCPCVRVCVFRCRSPKLSAIDQQTLGPTLDDRSSATVRPQRSTLLLFSIPLPPPPSLTNTRAIRLLFRFAGYAPVRQASSGSSSDWKRAPFWNSFSGTSRTRAGRSVERPLQRREDREIINIQLISDQFMGQSIF</sequence>
<dbReference type="VEuPathDB" id="VectorBase:ASIC005198"/>
<reference evidence="1 3" key="1">
    <citation type="journal article" date="2014" name="BMC Genomics">
        <title>Genome sequence of Anopheles sinensis provides insight into genetics basis of mosquito competence for malaria parasites.</title>
        <authorList>
            <person name="Zhou D."/>
            <person name="Zhang D."/>
            <person name="Ding G."/>
            <person name="Shi L."/>
            <person name="Hou Q."/>
            <person name="Ye Y."/>
            <person name="Xu Y."/>
            <person name="Zhou H."/>
            <person name="Xiong C."/>
            <person name="Li S."/>
            <person name="Yu J."/>
            <person name="Hong S."/>
            <person name="Yu X."/>
            <person name="Zou P."/>
            <person name="Chen C."/>
            <person name="Chang X."/>
            <person name="Wang W."/>
            <person name="Lv Y."/>
            <person name="Sun Y."/>
            <person name="Ma L."/>
            <person name="Shen B."/>
            <person name="Zhu C."/>
        </authorList>
    </citation>
    <scope>NUCLEOTIDE SEQUENCE [LARGE SCALE GENOMIC DNA]</scope>
</reference>
<evidence type="ECO:0000313" key="2">
    <source>
        <dbReference type="EnsemblMetazoa" id="ASIC005198-PA"/>
    </source>
</evidence>
<dbReference type="AlphaFoldDB" id="A0A084VIT6"/>